<evidence type="ECO:0000256" key="2">
    <source>
        <dbReference type="ARBA" id="ARBA00022737"/>
    </source>
</evidence>
<evidence type="ECO:0000256" key="6">
    <source>
        <dbReference type="ARBA" id="ARBA00023187"/>
    </source>
</evidence>
<organism evidence="9 10">
    <name type="scientific">Cichlidogyrus casuarinus</name>
    <dbReference type="NCBI Taxonomy" id="1844966"/>
    <lineage>
        <taxon>Eukaryota</taxon>
        <taxon>Metazoa</taxon>
        <taxon>Spiralia</taxon>
        <taxon>Lophotrochozoa</taxon>
        <taxon>Platyhelminthes</taxon>
        <taxon>Monogenea</taxon>
        <taxon>Monopisthocotylea</taxon>
        <taxon>Dactylogyridea</taxon>
        <taxon>Ancyrocephalidae</taxon>
        <taxon>Cichlidogyrus</taxon>
    </lineage>
</organism>
<feature type="compositionally biased region" description="Basic residues" evidence="7">
    <location>
        <begin position="424"/>
        <end position="447"/>
    </location>
</feature>
<dbReference type="AlphaFoldDB" id="A0ABD2QF39"/>
<dbReference type="GO" id="GO:0006397">
    <property type="term" value="P:mRNA processing"/>
    <property type="evidence" value="ECO:0007669"/>
    <property type="project" value="UniProtKB-KW"/>
</dbReference>
<dbReference type="Gene3D" id="1.10.10.790">
    <property type="entry name" value="Surp module"/>
    <property type="match status" value="2"/>
</dbReference>
<keyword evidence="2" id="KW-0677">Repeat</keyword>
<keyword evidence="4" id="KW-0805">Transcription regulation</keyword>
<evidence type="ECO:0000313" key="9">
    <source>
        <dbReference type="EMBL" id="KAL3317842.1"/>
    </source>
</evidence>
<dbReference type="InterPro" id="IPR000061">
    <property type="entry name" value="Surp"/>
</dbReference>
<dbReference type="GO" id="GO:0003723">
    <property type="term" value="F:RNA binding"/>
    <property type="evidence" value="ECO:0007669"/>
    <property type="project" value="UniProtKB-KW"/>
</dbReference>
<proteinExistence type="predicted"/>
<dbReference type="EMBL" id="JBJKFK010000320">
    <property type="protein sequence ID" value="KAL3317842.1"/>
    <property type="molecule type" value="Genomic_DNA"/>
</dbReference>
<gene>
    <name evidence="9" type="ORF">Ciccas_003498</name>
</gene>
<evidence type="ECO:0000256" key="7">
    <source>
        <dbReference type="SAM" id="MobiDB-lite"/>
    </source>
</evidence>
<feature type="compositionally biased region" description="Basic and acidic residues" evidence="7">
    <location>
        <begin position="336"/>
        <end position="350"/>
    </location>
</feature>
<evidence type="ECO:0000259" key="8">
    <source>
        <dbReference type="PROSITE" id="PS50128"/>
    </source>
</evidence>
<dbReference type="Pfam" id="PF09750">
    <property type="entry name" value="DRY_EERY"/>
    <property type="match status" value="1"/>
</dbReference>
<dbReference type="PANTHER" id="PTHR13161:SF15">
    <property type="entry name" value="SPLICING FACTOR, SUPPRESSOR OF WHITE-APRICOT HOMOLOG"/>
    <property type="match status" value="1"/>
</dbReference>
<keyword evidence="10" id="KW-1185">Reference proteome</keyword>
<evidence type="ECO:0000256" key="1">
    <source>
        <dbReference type="ARBA" id="ARBA00022664"/>
    </source>
</evidence>
<dbReference type="Proteomes" id="UP001626550">
    <property type="component" value="Unassembled WGS sequence"/>
</dbReference>
<reference evidence="9 10" key="1">
    <citation type="submission" date="2024-11" db="EMBL/GenBank/DDBJ databases">
        <title>Adaptive evolution of stress response genes in parasites aligns with host niche diversity.</title>
        <authorList>
            <person name="Hahn C."/>
            <person name="Resl P."/>
        </authorList>
    </citation>
    <scope>NUCLEOTIDE SEQUENCE [LARGE SCALE GENOMIC DNA]</scope>
    <source>
        <strain evidence="9">EGGRZ-B1_66</strain>
        <tissue evidence="9">Body</tissue>
    </source>
</reference>
<keyword evidence="1" id="KW-0507">mRNA processing</keyword>
<keyword evidence="5" id="KW-0804">Transcription</keyword>
<feature type="domain" description="SURP motif" evidence="8">
    <location>
        <begin position="279"/>
        <end position="321"/>
    </location>
</feature>
<dbReference type="SMART" id="SM00648">
    <property type="entry name" value="SWAP"/>
    <property type="match status" value="2"/>
</dbReference>
<comment type="caution">
    <text evidence="9">The sequence shown here is derived from an EMBL/GenBank/DDBJ whole genome shotgun (WGS) entry which is preliminary data.</text>
</comment>
<feature type="region of interest" description="Disordered" evidence="7">
    <location>
        <begin position="572"/>
        <end position="637"/>
    </location>
</feature>
<keyword evidence="6" id="KW-0508">mRNA splicing</keyword>
<feature type="region of interest" description="Disordered" evidence="7">
    <location>
        <begin position="335"/>
        <end position="370"/>
    </location>
</feature>
<feature type="compositionally biased region" description="Basic and acidic residues" evidence="7">
    <location>
        <begin position="448"/>
        <end position="457"/>
    </location>
</feature>
<feature type="region of interest" description="Disordered" evidence="7">
    <location>
        <begin position="389"/>
        <end position="496"/>
    </location>
</feature>
<feature type="compositionally biased region" description="Basic residues" evidence="7">
    <location>
        <begin position="458"/>
        <end position="472"/>
    </location>
</feature>
<dbReference type="GO" id="GO:0008380">
    <property type="term" value="P:RNA splicing"/>
    <property type="evidence" value="ECO:0007669"/>
    <property type="project" value="UniProtKB-KW"/>
</dbReference>
<evidence type="ECO:0000313" key="10">
    <source>
        <dbReference type="Proteomes" id="UP001626550"/>
    </source>
</evidence>
<dbReference type="PANTHER" id="PTHR13161">
    <property type="entry name" value="SPLICING FACTOR SUPPRESSOR OF WHITE APRICOT"/>
    <property type="match status" value="1"/>
</dbReference>
<dbReference type="Pfam" id="PF01805">
    <property type="entry name" value="Surp"/>
    <property type="match status" value="2"/>
</dbReference>
<name>A0ABD2QF39_9PLAT</name>
<sequence>MIRFDCRGHLTTLDIDTIDLNLTRDEMHEEELCEYERYLELNTDLEENHTIEDTVPEAKLIEEEEDTSGPYVKPHELPLSGDVILPKTERQAKVIERTASFVAQQGLQMEIVLRTRQSGNPQFQFLEPDNQLNHFYREMTRLIKCGLYMPNLRPVSSSTSTEQVQTEMKLPKIDISDTSYAALINRFKPKPPEEKPLEKEKSQNDVNVDMYQDYYAHYYQFYHSQYALMSLSPEEVVKKATGDAAHAASALINAQKKASDLACKIDILRQDIPAEQVSVIDKTAEYVARNGAEFESILYKSKGQIASFSFLRPTDPAHAYYLAKKKAFLSEVESESSAKKNETEREKSPEKVTNLVPHYSESDSGEEVNLHPALSGVTESNAPINISFHRKFPPSVESGQLAEEKKTTKKPSGSDAESSDSSASRRRRRKKRKERERRKRYKKRRSSSSRDSDSEERRRRRRSRRERRRSRDTHRFSFTSAKRDSDERERIHRERRRKASVLLAKLQSSEEPTKLKNIDPDLVPSSVPAAVAALMIGKSVASCSNSPAEASPVRKMSPIEIMSQLEELESAASSSLKKRFRDKLQPDAYAQESPSSFSRKKRKMEKRDPTPDSDDSLEAYAQFSSSRVSSSAQTLVN</sequence>
<feature type="compositionally biased region" description="Basic and acidic residues" evidence="7">
    <location>
        <begin position="481"/>
        <end position="492"/>
    </location>
</feature>
<dbReference type="InterPro" id="IPR035967">
    <property type="entry name" value="SWAP/Surp_sf"/>
</dbReference>
<evidence type="ECO:0000256" key="4">
    <source>
        <dbReference type="ARBA" id="ARBA00023015"/>
    </source>
</evidence>
<feature type="domain" description="SURP motif" evidence="8">
    <location>
        <begin position="94"/>
        <end position="136"/>
    </location>
</feature>
<dbReference type="InterPro" id="IPR040397">
    <property type="entry name" value="SWAP"/>
</dbReference>
<keyword evidence="3" id="KW-0694">RNA-binding</keyword>
<dbReference type="InterPro" id="IPR019147">
    <property type="entry name" value="SWAP_N_domain"/>
</dbReference>
<evidence type="ECO:0000256" key="3">
    <source>
        <dbReference type="ARBA" id="ARBA00022884"/>
    </source>
</evidence>
<evidence type="ECO:0000256" key="5">
    <source>
        <dbReference type="ARBA" id="ARBA00023163"/>
    </source>
</evidence>
<dbReference type="SUPFAM" id="SSF109905">
    <property type="entry name" value="Surp module (SWAP domain)"/>
    <property type="match status" value="2"/>
</dbReference>
<dbReference type="PROSITE" id="PS50128">
    <property type="entry name" value="SURP"/>
    <property type="match status" value="2"/>
</dbReference>
<protein>
    <recommendedName>
        <fullName evidence="8">SURP motif domain-containing protein</fullName>
    </recommendedName>
</protein>
<accession>A0ABD2QF39</accession>